<dbReference type="Gene3D" id="3.10.350.10">
    <property type="entry name" value="LysM domain"/>
    <property type="match status" value="3"/>
</dbReference>
<feature type="domain" description="LysM" evidence="6">
    <location>
        <begin position="95"/>
        <end position="139"/>
    </location>
</feature>
<keyword evidence="2" id="KW-0843">Virulence</keyword>
<dbReference type="InterPro" id="IPR018392">
    <property type="entry name" value="LysM"/>
</dbReference>
<feature type="region of interest" description="Disordered" evidence="4">
    <location>
        <begin position="340"/>
        <end position="360"/>
    </location>
</feature>
<evidence type="ECO:0000256" key="5">
    <source>
        <dbReference type="SAM" id="SignalP"/>
    </source>
</evidence>
<evidence type="ECO:0000259" key="6">
    <source>
        <dbReference type="PROSITE" id="PS51782"/>
    </source>
</evidence>
<feature type="signal peptide" evidence="5">
    <location>
        <begin position="1"/>
        <end position="20"/>
    </location>
</feature>
<gene>
    <name evidence="7" type="ORF">CDD80_6484</name>
</gene>
<evidence type="ECO:0000256" key="3">
    <source>
        <dbReference type="ARBA" id="ARBA00044955"/>
    </source>
</evidence>
<feature type="chain" id="PRO_5011999310" description="LysM domain-containing protein" evidence="5">
    <location>
        <begin position="21"/>
        <end position="521"/>
    </location>
</feature>
<dbReference type="OrthoDB" id="4927717at2759"/>
<accession>A0A2C5ZG26</accession>
<feature type="domain" description="LysM" evidence="6">
    <location>
        <begin position="150"/>
        <end position="196"/>
    </location>
</feature>
<dbReference type="SMART" id="SM00257">
    <property type="entry name" value="LysM"/>
    <property type="match status" value="3"/>
</dbReference>
<evidence type="ECO:0000313" key="8">
    <source>
        <dbReference type="Proteomes" id="UP000226431"/>
    </source>
</evidence>
<reference evidence="7 8" key="1">
    <citation type="submission" date="2017-06" db="EMBL/GenBank/DDBJ databases">
        <title>Ant-infecting Ophiocordyceps genomes reveal a high diversity of potential behavioral manipulation genes and a possible major role for enterotoxins.</title>
        <authorList>
            <person name="De Bekker C."/>
            <person name="Evans H.C."/>
            <person name="Brachmann A."/>
            <person name="Hughes D.P."/>
        </authorList>
    </citation>
    <scope>NUCLEOTIDE SEQUENCE [LARGE SCALE GENOMIC DNA]</scope>
    <source>
        <strain evidence="7 8">Map16</strain>
    </source>
</reference>
<comment type="caution">
    <text evidence="7">The sequence shown here is derived from an EMBL/GenBank/DDBJ whole genome shotgun (WGS) entry which is preliminary data.</text>
</comment>
<evidence type="ECO:0000256" key="2">
    <source>
        <dbReference type="ARBA" id="ARBA00023026"/>
    </source>
</evidence>
<sequence length="521" mass="54316">MASPLSRLLLLGGYSALAAAGVPQPLPSEKLCQHRVKSGEFCYLIAENYKTTVPDLRKWNPQLDDACSLNPKDILNVPCVEPEKPMPKMDGPCTKFYTAAEGDTCYSIATCQAVAPQNLIAWNQLDEACTLEAGRELCVSHYEEPAECNKYHRVKKGDTCFDIAQSIGKDLSYLVELNPALLQPVCSLDVGYKVCIEAASESVIDDATFTSLIDALTSAAEVSGSSTSTCTSAVLVDASSTAAVVSVASVDASTSSTSVSVVSSEVSSKASTPSTAVIFTAPASVSAVSSEASTASTDASAPSTAVSTTPALVTSVSQPLWPLNRTTTTIVTTFITKSLTRSPSLPSSLSLPSSSPRPPVTLNVNISQELKARLRLICGRYVGNYTKPEPIPDSVLLPPSSQIEEMVKEAAKVKSEGLQVPGGNAVEAVVPSSGPQTIVLNQLFRIIVSASVDIRSSGCDTGACSLQVSYSANAGIRAPAAVGSELELPQSDAPAAASDETEEVGEDETEEDDEEGSCGAI</sequence>
<dbReference type="AlphaFoldDB" id="A0A2C5ZG26"/>
<feature type="domain" description="LysM" evidence="6">
    <location>
        <begin position="32"/>
        <end position="77"/>
    </location>
</feature>
<dbReference type="InterPro" id="IPR036779">
    <property type="entry name" value="LysM_dom_sf"/>
</dbReference>
<dbReference type="STRING" id="2004952.A0A2C5ZG26"/>
<dbReference type="CDD" id="cd00118">
    <property type="entry name" value="LysM"/>
    <property type="match status" value="3"/>
</dbReference>
<keyword evidence="8" id="KW-1185">Reference proteome</keyword>
<dbReference type="Proteomes" id="UP000226431">
    <property type="component" value="Unassembled WGS sequence"/>
</dbReference>
<dbReference type="PANTHER" id="PTHR34997:SF16">
    <property type="entry name" value="LYSM DOMAIN-CONTAINING PROTEIN"/>
    <property type="match status" value="1"/>
</dbReference>
<dbReference type="GO" id="GO:0008061">
    <property type="term" value="F:chitin binding"/>
    <property type="evidence" value="ECO:0007669"/>
    <property type="project" value="UniProtKB-KW"/>
</dbReference>
<dbReference type="PANTHER" id="PTHR34997">
    <property type="entry name" value="AM15"/>
    <property type="match status" value="1"/>
</dbReference>
<name>A0A2C5ZG26_9HYPO</name>
<keyword evidence="5" id="KW-0732">Signal</keyword>
<evidence type="ECO:0000256" key="4">
    <source>
        <dbReference type="SAM" id="MobiDB-lite"/>
    </source>
</evidence>
<organism evidence="7 8">
    <name type="scientific">Ophiocordyceps camponoti-rufipedis</name>
    <dbReference type="NCBI Taxonomy" id="2004952"/>
    <lineage>
        <taxon>Eukaryota</taxon>
        <taxon>Fungi</taxon>
        <taxon>Dikarya</taxon>
        <taxon>Ascomycota</taxon>
        <taxon>Pezizomycotina</taxon>
        <taxon>Sordariomycetes</taxon>
        <taxon>Hypocreomycetidae</taxon>
        <taxon>Hypocreales</taxon>
        <taxon>Ophiocordycipitaceae</taxon>
        <taxon>Ophiocordyceps</taxon>
    </lineage>
</organism>
<dbReference type="EMBL" id="NJES01000071">
    <property type="protein sequence ID" value="PHH78672.1"/>
    <property type="molecule type" value="Genomic_DNA"/>
</dbReference>
<feature type="compositionally biased region" description="Low complexity" evidence="4">
    <location>
        <begin position="340"/>
        <end position="354"/>
    </location>
</feature>
<evidence type="ECO:0000256" key="1">
    <source>
        <dbReference type="ARBA" id="ARBA00022669"/>
    </source>
</evidence>
<dbReference type="InterPro" id="IPR052210">
    <property type="entry name" value="LysM1-like"/>
</dbReference>
<dbReference type="SUPFAM" id="SSF54106">
    <property type="entry name" value="LysM domain"/>
    <property type="match status" value="3"/>
</dbReference>
<dbReference type="PROSITE" id="PS51782">
    <property type="entry name" value="LYSM"/>
    <property type="match status" value="3"/>
</dbReference>
<protein>
    <recommendedName>
        <fullName evidence="6">LysM domain-containing protein</fullName>
    </recommendedName>
</protein>
<comment type="similarity">
    <text evidence="3">Belongs to the secreted LysM effector family.</text>
</comment>
<feature type="compositionally biased region" description="Acidic residues" evidence="4">
    <location>
        <begin position="499"/>
        <end position="521"/>
    </location>
</feature>
<proteinExistence type="inferred from homology"/>
<keyword evidence="1" id="KW-0147">Chitin-binding</keyword>
<dbReference type="Pfam" id="PF01476">
    <property type="entry name" value="LysM"/>
    <property type="match status" value="3"/>
</dbReference>
<feature type="region of interest" description="Disordered" evidence="4">
    <location>
        <begin position="483"/>
        <end position="521"/>
    </location>
</feature>
<evidence type="ECO:0000313" key="7">
    <source>
        <dbReference type="EMBL" id="PHH78672.1"/>
    </source>
</evidence>